<evidence type="ECO:0000256" key="2">
    <source>
        <dbReference type="ARBA" id="ARBA00022670"/>
    </source>
</evidence>
<dbReference type="GO" id="GO:0006508">
    <property type="term" value="P:proteolysis"/>
    <property type="evidence" value="ECO:0007669"/>
    <property type="project" value="UniProtKB-KW"/>
</dbReference>
<dbReference type="AlphaFoldDB" id="A0A9P6VZM4"/>
<dbReference type="Gene3D" id="2.60.40.1730">
    <property type="entry name" value="tricorn interacting facor f3 domain"/>
    <property type="match status" value="1"/>
</dbReference>
<evidence type="ECO:0000259" key="12">
    <source>
        <dbReference type="Pfam" id="PF11838"/>
    </source>
</evidence>
<dbReference type="InterPro" id="IPR001930">
    <property type="entry name" value="Peptidase_M1"/>
</dbReference>
<name>A0A9P6VZM4_MAUEX</name>
<organism evidence="14 15">
    <name type="scientific">Maudiozyma exigua</name>
    <name type="common">Yeast</name>
    <name type="synonym">Kazachstania exigua</name>
    <dbReference type="NCBI Taxonomy" id="34358"/>
    <lineage>
        <taxon>Eukaryota</taxon>
        <taxon>Fungi</taxon>
        <taxon>Dikarya</taxon>
        <taxon>Ascomycota</taxon>
        <taxon>Saccharomycotina</taxon>
        <taxon>Saccharomycetes</taxon>
        <taxon>Saccharomycetales</taxon>
        <taxon>Saccharomycetaceae</taxon>
        <taxon>Maudiozyma</taxon>
    </lineage>
</organism>
<dbReference type="CDD" id="cd09601">
    <property type="entry name" value="M1_APN-Q_like"/>
    <property type="match status" value="1"/>
</dbReference>
<sequence>MKLFSLENPLIPINYDLKFIIDPSSNNFNGIAKITLKKNNNTTSFNKFKLHGKDLSINSAKLNDSIQLNCTNLPDQQQILFESVNDIVAQFEKENLILTIEYTGKIHDVKTPRDKTIGLFKSNFMKGNTGAIANNYIFATHCQPSFARLLFPCIDEPAIKTHFNLSIEAPTSYKIVSVSKQSNKESIDNNVSITTFEKTTLLPTSLFGFTLGDLEEIHIDLPMDNNNMLPIHIYSPLNVTQATYTLDIVQKYLPLIQNFFKFKFPSNKLDFVLLPFLNDMVMENFTMITVQMDFLLFNSSSLTNPAIRNQTTQLVVHELVHQWIGNYISFNSWEYLPFNESFATFLAYYLISKNDPDNNIWQSDNYLQTELATTLIQDSDLPNSKSIHDMYHSNQKQRSSNDLITTNDIFDPISYQKGIAMLRSLQLTIGEDLFSNAIAETFNDTESFHNVPIKPMDIFNKMGHSLKSENITNFVSSWTRLPGLPIVSVETSRNETSKILETTLTQHRFYSDENIDPDFKQETIEDVPYHIALLTQLPGKIKDTKNTLMTDRSLKLGYLITLLNSNAQGYYRVSYETQECYDELCKELTLGNIDDISLLKIFQDLSFFIGNKYFQKNVHINGLLQILNHIASSPKDVTLNTINLWKSICEGLSILQTIVQAAVVHNRRAIINKITKLVTKLSEKVPDWSIETLSQIDNIYELNTISKMIALTSTTTMTQTLCQDLFKHIRQGPNNSVPIELVSSIYMSISYQMTNIKDWKKLYELVKSSSGIASHIIDHSSTSDNEKFITLQNLAITNLGFVTTEELIKKLLNFIDTNIAAAGIENAFIGVNYNAQIIINKKDNLKIRDAVWKWFKLHFNVWKKNLANGTTGQEKLEKITFMVLQMFVESGKMIEKYENFEDIKPVWESLQHEDRANVTIISGLSK</sequence>
<keyword evidence="2 10" id="KW-0645">Protease</keyword>
<dbReference type="SUPFAM" id="SSF63737">
    <property type="entry name" value="Leukotriene A4 hydrolase N-terminal domain"/>
    <property type="match status" value="1"/>
</dbReference>
<evidence type="ECO:0000256" key="5">
    <source>
        <dbReference type="ARBA" id="ARBA00022833"/>
    </source>
</evidence>
<feature type="binding site" evidence="8">
    <location>
        <position position="317"/>
    </location>
    <ligand>
        <name>Zn(2+)</name>
        <dbReference type="ChEBI" id="CHEBI:29105"/>
        <note>catalytic</note>
    </ligand>
</feature>
<evidence type="ECO:0000256" key="3">
    <source>
        <dbReference type="ARBA" id="ARBA00022723"/>
    </source>
</evidence>
<accession>A0A9P6VZM4</accession>
<dbReference type="InterPro" id="IPR014782">
    <property type="entry name" value="Peptidase_M1_dom"/>
</dbReference>
<evidence type="ECO:0000256" key="6">
    <source>
        <dbReference type="ARBA" id="ARBA00023049"/>
    </source>
</evidence>
<feature type="binding site" evidence="8">
    <location>
        <position position="321"/>
    </location>
    <ligand>
        <name>Zn(2+)</name>
        <dbReference type="ChEBI" id="CHEBI:29105"/>
        <note>catalytic</note>
    </ligand>
</feature>
<evidence type="ECO:0000256" key="4">
    <source>
        <dbReference type="ARBA" id="ARBA00022801"/>
    </source>
</evidence>
<dbReference type="GO" id="GO:0016020">
    <property type="term" value="C:membrane"/>
    <property type="evidence" value="ECO:0007669"/>
    <property type="project" value="TreeGrafter"/>
</dbReference>
<dbReference type="Gene3D" id="2.60.40.1910">
    <property type="match status" value="1"/>
</dbReference>
<dbReference type="GO" id="GO:0008270">
    <property type="term" value="F:zinc ion binding"/>
    <property type="evidence" value="ECO:0007669"/>
    <property type="project" value="UniProtKB-UniRule"/>
</dbReference>
<comment type="caution">
    <text evidence="14">The sequence shown here is derived from an EMBL/GenBank/DDBJ whole genome shotgun (WGS) entry which is preliminary data.</text>
</comment>
<evidence type="ECO:0000259" key="11">
    <source>
        <dbReference type="Pfam" id="PF01433"/>
    </source>
</evidence>
<dbReference type="OrthoDB" id="10031169at2759"/>
<dbReference type="Pfam" id="PF01433">
    <property type="entry name" value="Peptidase_M1"/>
    <property type="match status" value="1"/>
</dbReference>
<feature type="domain" description="Aminopeptidase N-like N-terminal" evidence="13">
    <location>
        <begin position="12"/>
        <end position="206"/>
    </location>
</feature>
<reference evidence="14 15" key="1">
    <citation type="submission" date="2020-11" db="EMBL/GenBank/DDBJ databases">
        <title>Kefir isolates.</title>
        <authorList>
            <person name="Marcisauskas S."/>
            <person name="Kim Y."/>
            <person name="Blasche S."/>
        </authorList>
    </citation>
    <scope>NUCLEOTIDE SEQUENCE [LARGE SCALE GENOMIC DNA]</scope>
    <source>
        <strain evidence="14 15">OG2</strain>
    </source>
</reference>
<dbReference type="EMBL" id="PUHR01000190">
    <property type="protein sequence ID" value="KAG0659526.1"/>
    <property type="molecule type" value="Genomic_DNA"/>
</dbReference>
<dbReference type="Pfam" id="PF17900">
    <property type="entry name" value="Peptidase_M1_N"/>
    <property type="match status" value="1"/>
</dbReference>
<proteinExistence type="inferred from homology"/>
<dbReference type="InterPro" id="IPR042097">
    <property type="entry name" value="Aminopeptidase_N-like_N_sf"/>
</dbReference>
<keyword evidence="15" id="KW-1185">Reference proteome</keyword>
<evidence type="ECO:0000256" key="9">
    <source>
        <dbReference type="PIRSR" id="PIRSR634016-4"/>
    </source>
</evidence>
<feature type="domain" description="ERAP1-like C-terminal" evidence="12">
    <location>
        <begin position="562"/>
        <end position="900"/>
    </location>
</feature>
<dbReference type="Gene3D" id="1.10.390.10">
    <property type="entry name" value="Neutral Protease Domain 2"/>
    <property type="match status" value="1"/>
</dbReference>
<feature type="active site" description="Proton acceptor" evidence="7">
    <location>
        <position position="318"/>
    </location>
</feature>
<evidence type="ECO:0000259" key="13">
    <source>
        <dbReference type="Pfam" id="PF17900"/>
    </source>
</evidence>
<gene>
    <name evidence="14" type="ORF">C6P45_001832</name>
</gene>
<keyword evidence="10" id="KW-0031">Aminopeptidase</keyword>
<dbReference type="Pfam" id="PF11838">
    <property type="entry name" value="ERAP1_C"/>
    <property type="match status" value="1"/>
</dbReference>
<keyword evidence="3 8" id="KW-0479">Metal-binding</keyword>
<evidence type="ECO:0000256" key="1">
    <source>
        <dbReference type="ARBA" id="ARBA00010136"/>
    </source>
</evidence>
<dbReference type="GO" id="GO:0043171">
    <property type="term" value="P:peptide catabolic process"/>
    <property type="evidence" value="ECO:0007669"/>
    <property type="project" value="TreeGrafter"/>
</dbReference>
<dbReference type="InterPro" id="IPR050344">
    <property type="entry name" value="Peptidase_M1_aminopeptidases"/>
</dbReference>
<dbReference type="GO" id="GO:0070006">
    <property type="term" value="F:metalloaminopeptidase activity"/>
    <property type="evidence" value="ECO:0007669"/>
    <property type="project" value="TreeGrafter"/>
</dbReference>
<comment type="cofactor">
    <cofactor evidence="8 10">
        <name>Zn(2+)</name>
        <dbReference type="ChEBI" id="CHEBI:29105"/>
    </cofactor>
    <text evidence="8 10">Binds 1 zinc ion per subunit.</text>
</comment>
<keyword evidence="5 8" id="KW-0862">Zinc</keyword>
<evidence type="ECO:0000256" key="8">
    <source>
        <dbReference type="PIRSR" id="PIRSR634016-3"/>
    </source>
</evidence>
<evidence type="ECO:0000313" key="14">
    <source>
        <dbReference type="EMBL" id="KAG0659526.1"/>
    </source>
</evidence>
<dbReference type="Proteomes" id="UP000750334">
    <property type="component" value="Unassembled WGS sequence"/>
</dbReference>
<dbReference type="InterPro" id="IPR045357">
    <property type="entry name" value="Aminopeptidase_N-like_N"/>
</dbReference>
<feature type="site" description="Transition state stabilizer" evidence="9">
    <location>
        <position position="415"/>
    </location>
</feature>
<dbReference type="InterPro" id="IPR024571">
    <property type="entry name" value="ERAP1-like_C_dom"/>
</dbReference>
<evidence type="ECO:0000256" key="10">
    <source>
        <dbReference type="RuleBase" id="RU364040"/>
    </source>
</evidence>
<feature type="binding site" evidence="8">
    <location>
        <position position="340"/>
    </location>
    <ligand>
        <name>Zn(2+)</name>
        <dbReference type="ChEBI" id="CHEBI:29105"/>
        <note>catalytic</note>
    </ligand>
</feature>
<evidence type="ECO:0000313" key="15">
    <source>
        <dbReference type="Proteomes" id="UP000750334"/>
    </source>
</evidence>
<dbReference type="PRINTS" id="PR00756">
    <property type="entry name" value="ALADIPTASE"/>
</dbReference>
<evidence type="ECO:0000256" key="7">
    <source>
        <dbReference type="PIRSR" id="PIRSR634016-1"/>
    </source>
</evidence>
<keyword evidence="4 10" id="KW-0378">Hydrolase</keyword>
<keyword evidence="6 10" id="KW-0482">Metalloprotease</keyword>
<dbReference type="EC" id="3.4.11.-" evidence="10"/>
<comment type="similarity">
    <text evidence="1 10">Belongs to the peptidase M1 family.</text>
</comment>
<dbReference type="SUPFAM" id="SSF55486">
    <property type="entry name" value="Metalloproteases ('zincins'), catalytic domain"/>
    <property type="match status" value="1"/>
</dbReference>
<dbReference type="PANTHER" id="PTHR11533">
    <property type="entry name" value="PROTEASE M1 ZINC METALLOPROTEASE"/>
    <property type="match status" value="1"/>
</dbReference>
<feature type="domain" description="Peptidase M1 membrane alanine aminopeptidase" evidence="11">
    <location>
        <begin position="244"/>
        <end position="478"/>
    </location>
</feature>
<dbReference type="GO" id="GO:0005737">
    <property type="term" value="C:cytoplasm"/>
    <property type="evidence" value="ECO:0007669"/>
    <property type="project" value="TreeGrafter"/>
</dbReference>
<protein>
    <recommendedName>
        <fullName evidence="10">Aminopeptidase</fullName>
        <ecNumber evidence="10">3.4.11.-</ecNumber>
    </recommendedName>
</protein>
<dbReference type="InterPro" id="IPR034016">
    <property type="entry name" value="M1_APN-typ"/>
</dbReference>
<dbReference type="InterPro" id="IPR027268">
    <property type="entry name" value="Peptidase_M4/M1_CTD_sf"/>
</dbReference>
<dbReference type="GO" id="GO:0042277">
    <property type="term" value="F:peptide binding"/>
    <property type="evidence" value="ECO:0007669"/>
    <property type="project" value="TreeGrafter"/>
</dbReference>
<dbReference type="PANTHER" id="PTHR11533:SF299">
    <property type="entry name" value="AMINOPEPTIDASE"/>
    <property type="match status" value="1"/>
</dbReference>